<comment type="caution">
    <text evidence="2">The sequence shown here is derived from an EMBL/GenBank/DDBJ whole genome shotgun (WGS) entry which is preliminary data.</text>
</comment>
<dbReference type="CDD" id="cd01948">
    <property type="entry name" value="EAL"/>
    <property type="match status" value="1"/>
</dbReference>
<accession>A0A850P2L7</accession>
<feature type="non-terminal residue" evidence="2">
    <location>
        <position position="1"/>
    </location>
</feature>
<dbReference type="InterPro" id="IPR052155">
    <property type="entry name" value="Biofilm_reg_signaling"/>
</dbReference>
<dbReference type="AlphaFoldDB" id="A0A850P2L7"/>
<proteinExistence type="predicted"/>
<evidence type="ECO:0000313" key="3">
    <source>
        <dbReference type="Proteomes" id="UP000522590"/>
    </source>
</evidence>
<protein>
    <submittedName>
        <fullName evidence="2">EAL domain-containing protein</fullName>
    </submittedName>
</protein>
<dbReference type="SMART" id="SM00052">
    <property type="entry name" value="EAL"/>
    <property type="match status" value="1"/>
</dbReference>
<dbReference type="SUPFAM" id="SSF141868">
    <property type="entry name" value="EAL domain-like"/>
    <property type="match status" value="1"/>
</dbReference>
<reference evidence="2 3" key="1">
    <citation type="submission" date="2020-06" db="EMBL/GenBank/DDBJ databases">
        <title>Description of novel acetic acid bacteria.</title>
        <authorList>
            <person name="Sombolestani A."/>
        </authorList>
    </citation>
    <scope>NUCLEOTIDE SEQUENCE [LARGE SCALE GENOMIC DNA]</scope>
    <source>
        <strain evidence="2 3">LMG 25</strain>
    </source>
</reference>
<sequence>RQAKEDGRGTFCFANLEKNQVAQDRLVLGSALRDSLAKGMLQLHYQPQVRTHTLELSGVEALSRWHHPTLGNIYPSRFIAVAEETGQIEAIGRWSLLEACRQIVKWDRDGIHVPTVAVNLSAVHFRNRALPEHIAALLKQHDLKPARLTVEITESVMMDNSRDTEDVLQSIRNLGCGLSMDDFGTGYSSLSRLTRLPLTEIKIDRSFINDFEYDTNAQAVTMAVISIGSRLGMTVVTEGVETEQQ</sequence>
<gene>
    <name evidence="2" type="ORF">HUK81_19020</name>
</gene>
<dbReference type="Gene3D" id="3.20.20.450">
    <property type="entry name" value="EAL domain"/>
    <property type="match status" value="1"/>
</dbReference>
<organism evidence="2 3">
    <name type="scientific">Komagataeibacter swingsii</name>
    <dbReference type="NCBI Taxonomy" id="215220"/>
    <lineage>
        <taxon>Bacteria</taxon>
        <taxon>Pseudomonadati</taxon>
        <taxon>Pseudomonadota</taxon>
        <taxon>Alphaproteobacteria</taxon>
        <taxon>Acetobacterales</taxon>
        <taxon>Acetobacteraceae</taxon>
        <taxon>Komagataeibacter</taxon>
    </lineage>
</organism>
<dbReference type="InterPro" id="IPR035919">
    <property type="entry name" value="EAL_sf"/>
</dbReference>
<dbReference type="PANTHER" id="PTHR44757">
    <property type="entry name" value="DIGUANYLATE CYCLASE DGCP"/>
    <property type="match status" value="1"/>
</dbReference>
<evidence type="ECO:0000313" key="2">
    <source>
        <dbReference type="EMBL" id="NVN38905.1"/>
    </source>
</evidence>
<dbReference type="EMBL" id="JABXXS010000222">
    <property type="protein sequence ID" value="NVN38905.1"/>
    <property type="molecule type" value="Genomic_DNA"/>
</dbReference>
<feature type="domain" description="EAL" evidence="1">
    <location>
        <begin position="25"/>
        <end position="245"/>
    </location>
</feature>
<evidence type="ECO:0000259" key="1">
    <source>
        <dbReference type="PROSITE" id="PS50883"/>
    </source>
</evidence>
<name>A0A850P2L7_9PROT</name>
<feature type="non-terminal residue" evidence="2">
    <location>
        <position position="245"/>
    </location>
</feature>
<dbReference type="PROSITE" id="PS50883">
    <property type="entry name" value="EAL"/>
    <property type="match status" value="1"/>
</dbReference>
<dbReference type="RefSeq" id="WP_176644270.1">
    <property type="nucleotide sequence ID" value="NZ_JABXXS010000222.1"/>
</dbReference>
<dbReference type="InterPro" id="IPR001633">
    <property type="entry name" value="EAL_dom"/>
</dbReference>
<dbReference type="Proteomes" id="UP000522590">
    <property type="component" value="Unassembled WGS sequence"/>
</dbReference>
<dbReference type="Pfam" id="PF00563">
    <property type="entry name" value="EAL"/>
    <property type="match status" value="1"/>
</dbReference>
<dbReference type="PANTHER" id="PTHR44757:SF2">
    <property type="entry name" value="BIOFILM ARCHITECTURE MAINTENANCE PROTEIN MBAA"/>
    <property type="match status" value="1"/>
</dbReference>